<feature type="compositionally biased region" description="Basic and acidic residues" evidence="1">
    <location>
        <begin position="97"/>
        <end position="107"/>
    </location>
</feature>
<dbReference type="GO" id="GO:0004803">
    <property type="term" value="F:transposase activity"/>
    <property type="evidence" value="ECO:0007669"/>
    <property type="project" value="InterPro"/>
</dbReference>
<feature type="domain" description="PiggyBac transposable element-derived protein" evidence="2">
    <location>
        <begin position="514"/>
        <end position="575"/>
    </location>
</feature>
<dbReference type="AlphaFoldDB" id="A0AA41SZM8"/>
<dbReference type="GO" id="GO:0005634">
    <property type="term" value="C:nucleus"/>
    <property type="evidence" value="ECO:0007669"/>
    <property type="project" value="TreeGrafter"/>
</dbReference>
<accession>A0AA41SZM8</accession>
<name>A0AA41SZM8_SCICA</name>
<dbReference type="GO" id="GO:0098038">
    <property type="term" value="P:non-replicative DNA transposition"/>
    <property type="evidence" value="ECO:0007669"/>
    <property type="project" value="InterPro"/>
</dbReference>
<feature type="region of interest" description="Disordered" evidence="1">
    <location>
        <begin position="30"/>
        <end position="116"/>
    </location>
</feature>
<feature type="domain" description="PiggyBac transposable element-derived protein" evidence="2">
    <location>
        <begin position="120"/>
        <end position="425"/>
    </location>
</feature>
<protein>
    <submittedName>
        <fullName evidence="3">PiggyBac transposable element-derived protein 5</fullName>
    </submittedName>
</protein>
<comment type="caution">
    <text evidence="3">The sequence shown here is derived from an EMBL/GenBank/DDBJ whole genome shotgun (WGS) entry which is preliminary data.</text>
</comment>
<evidence type="ECO:0000313" key="4">
    <source>
        <dbReference type="Proteomes" id="UP001166674"/>
    </source>
</evidence>
<feature type="compositionally biased region" description="Pro residues" evidence="1">
    <location>
        <begin position="68"/>
        <end position="78"/>
    </location>
</feature>
<reference evidence="3" key="1">
    <citation type="submission" date="2020-03" db="EMBL/GenBank/DDBJ databases">
        <title>Studies in the Genomics of Life Span.</title>
        <authorList>
            <person name="Glass D."/>
        </authorList>
    </citation>
    <scope>NUCLEOTIDE SEQUENCE</scope>
    <source>
        <strain evidence="3">SUZIE</strain>
        <tissue evidence="3">Muscle</tissue>
    </source>
</reference>
<proteinExistence type="predicted"/>
<feature type="compositionally biased region" description="Low complexity" evidence="1">
    <location>
        <begin position="47"/>
        <end position="59"/>
    </location>
</feature>
<dbReference type="PANTHER" id="PTHR28576:SF2">
    <property type="entry name" value="PIGGYBAC TRANSPOSABLE ELEMENT-DERIVED PROTEIN 5"/>
    <property type="match status" value="1"/>
</dbReference>
<dbReference type="InterPro" id="IPR042423">
    <property type="entry name" value="PGBD5"/>
</dbReference>
<organism evidence="3 4">
    <name type="scientific">Sciurus carolinensis</name>
    <name type="common">Eastern gray squirrel</name>
    <dbReference type="NCBI Taxonomy" id="30640"/>
    <lineage>
        <taxon>Eukaryota</taxon>
        <taxon>Metazoa</taxon>
        <taxon>Chordata</taxon>
        <taxon>Craniata</taxon>
        <taxon>Vertebrata</taxon>
        <taxon>Euteleostomi</taxon>
        <taxon>Mammalia</taxon>
        <taxon>Eutheria</taxon>
        <taxon>Euarchontoglires</taxon>
        <taxon>Glires</taxon>
        <taxon>Rodentia</taxon>
        <taxon>Sciuromorpha</taxon>
        <taxon>Sciuridae</taxon>
        <taxon>Sciurinae</taxon>
        <taxon>Sciurini</taxon>
        <taxon>Sciurus</taxon>
    </lineage>
</organism>
<evidence type="ECO:0000259" key="2">
    <source>
        <dbReference type="Pfam" id="PF13843"/>
    </source>
</evidence>
<keyword evidence="4" id="KW-1185">Reference proteome</keyword>
<sequence>MAEGGGGARRKAPALLEAARARYESLHISDDVFGESGPDSGGNPFYSTSAASRSSSAASSDDEHERPAPPGAAAPPGNPDSQEPEEDEASAGWSAVLRDRPPPRFEDTGGPTRKMPPSASAMDFFQLFVPDNVLKNMVVQTNMYAKKFQERFGSDGAWAEVTLAEMKAFLGYVISTSVSHCESVLSIWSGGFYSNRSLALAMSQARFEKILKYFHVVAFRSSQTTHGLYKVQPFLDSLQSGFDAAFRPSQTQVLHEPLIDEDPVFIATCTERELRKRKKRKFSLWVRQCSSTGFIVQIYVHLKEGGGPDGLDALKNKPQLHSMVARSLCRSAAGKNYIIFTGPSITSLTLFEEFEKQEIYCCGLLSSRKSDCTGLPPSMLTNPATPPARGQHQIKMKGNMSLICWYNKGHFRFLTNAYSPMQQGKEHPDVKTRKLVGTLRSPGTVLAQPGRSVQFRWPEVRSLDSLKHPKEQATATRSGLWALEGPDAGLGPASWAVQWSGLGWSEPSTSPGGVIIKRRSGEVPCPLAVEAFAAHLSYICRYDDKYSRYFISHKPSKTWQQVFWFAVSIAINNAYILYKMSDAYHVKRYSRAQFGERLHMQLICCDADPAHAHAQAQKRHPGSVQDCKRPGACEETQVASVAGKPSEVGQRAWDSWRVQGPESRPEGMRRRPPMLLLVEFQKQRVFQEALEPPELDQGGSCRTEGQPLGTWRWNHRDFLMVGPREKELSGLEDPAQEPGARCPGQGIAGDACCAPGLGAWAQEPGHLVQALRAMAGVLSCGTLCLLLVIPSASRRD</sequence>
<evidence type="ECO:0000313" key="3">
    <source>
        <dbReference type="EMBL" id="MBZ3883018.1"/>
    </source>
</evidence>
<evidence type="ECO:0000256" key="1">
    <source>
        <dbReference type="SAM" id="MobiDB-lite"/>
    </source>
</evidence>
<dbReference type="Pfam" id="PF13843">
    <property type="entry name" value="DDE_Tnp_1_7"/>
    <property type="match status" value="2"/>
</dbReference>
<dbReference type="PANTHER" id="PTHR28576">
    <property type="entry name" value="PIGGYBAC TRANSPOSABLE ELEMENT-DERIVED PROTEIN 5"/>
    <property type="match status" value="1"/>
</dbReference>
<dbReference type="EMBL" id="JAATJV010384896">
    <property type="protein sequence ID" value="MBZ3883018.1"/>
    <property type="molecule type" value="Genomic_DNA"/>
</dbReference>
<gene>
    <name evidence="3" type="ORF">SUZIE_170855</name>
</gene>
<dbReference type="InterPro" id="IPR029526">
    <property type="entry name" value="PGBD"/>
</dbReference>
<dbReference type="Proteomes" id="UP001166674">
    <property type="component" value="Unassembled WGS sequence"/>
</dbReference>